<dbReference type="Proteomes" id="UP000622362">
    <property type="component" value="Unassembled WGS sequence"/>
</dbReference>
<gene>
    <name evidence="2" type="ORF">I3V53_11980</name>
</gene>
<evidence type="ECO:0000313" key="3">
    <source>
        <dbReference type="Proteomes" id="UP000622362"/>
    </source>
</evidence>
<dbReference type="EMBL" id="JADPYN010000043">
    <property type="protein sequence ID" value="MBF9304777.1"/>
    <property type="molecule type" value="Genomic_DNA"/>
</dbReference>
<keyword evidence="1" id="KW-0812">Transmembrane</keyword>
<sequence>MKNILLFVASIGFGIIFFYKYRTLLEKYHYDIVELESKADILERKK</sequence>
<name>A0A8I1BDL5_STAEP</name>
<dbReference type="AlphaFoldDB" id="A0A8I1BDL5"/>
<proteinExistence type="predicted"/>
<accession>A0A8I1BDL5</accession>
<organism evidence="2 3">
    <name type="scientific">Staphylococcus epidermidis</name>
    <dbReference type="NCBI Taxonomy" id="1282"/>
    <lineage>
        <taxon>Bacteria</taxon>
        <taxon>Bacillati</taxon>
        <taxon>Bacillota</taxon>
        <taxon>Bacilli</taxon>
        <taxon>Bacillales</taxon>
        <taxon>Staphylococcaceae</taxon>
        <taxon>Staphylococcus</taxon>
    </lineage>
</organism>
<protein>
    <submittedName>
        <fullName evidence="2">Uncharacterized protein</fullName>
    </submittedName>
</protein>
<evidence type="ECO:0000256" key="1">
    <source>
        <dbReference type="SAM" id="Phobius"/>
    </source>
</evidence>
<keyword evidence="1" id="KW-1133">Transmembrane helix</keyword>
<dbReference type="RefSeq" id="WP_017176041.1">
    <property type="nucleotide sequence ID" value="NZ_JADPYN010000043.1"/>
</dbReference>
<keyword evidence="1" id="KW-0472">Membrane</keyword>
<evidence type="ECO:0000313" key="2">
    <source>
        <dbReference type="EMBL" id="MBF9304777.1"/>
    </source>
</evidence>
<feature type="transmembrane region" description="Helical" evidence="1">
    <location>
        <begin position="5"/>
        <end position="21"/>
    </location>
</feature>
<reference evidence="2" key="1">
    <citation type="submission" date="2020-11" db="EMBL/GenBank/DDBJ databases">
        <title>Molecular epidemiology and genomic profiles of multidrug-resistant bacteria collected from clinical sources in South Africa.</title>
        <authorList>
            <person name="Asante J."/>
            <person name="Amoako D.G."/>
        </authorList>
    </citation>
    <scope>NUCLEOTIDE SEQUENCE</scope>
    <source>
        <strain evidence="2">C68</strain>
    </source>
</reference>
<comment type="caution">
    <text evidence="2">The sequence shown here is derived from an EMBL/GenBank/DDBJ whole genome shotgun (WGS) entry which is preliminary data.</text>
</comment>